<dbReference type="GO" id="GO:0008270">
    <property type="term" value="F:zinc ion binding"/>
    <property type="evidence" value="ECO:0007669"/>
    <property type="project" value="UniProtKB-KW"/>
</dbReference>
<dbReference type="InterPro" id="IPR007527">
    <property type="entry name" value="Znf_SWIM"/>
</dbReference>
<evidence type="ECO:0000313" key="8">
    <source>
        <dbReference type="Proteomes" id="UP001281410"/>
    </source>
</evidence>
<evidence type="ECO:0000256" key="2">
    <source>
        <dbReference type="ARBA" id="ARBA00022771"/>
    </source>
</evidence>
<dbReference type="Pfam" id="PF04434">
    <property type="entry name" value="SWIM"/>
    <property type="match status" value="1"/>
</dbReference>
<comment type="caution">
    <text evidence="7">The sequence shown here is derived from an EMBL/GenBank/DDBJ whole genome shotgun (WGS) entry which is preliminary data.</text>
</comment>
<evidence type="ECO:0000256" key="1">
    <source>
        <dbReference type="ARBA" id="ARBA00022723"/>
    </source>
</evidence>
<keyword evidence="3" id="KW-0862">Zinc</keyword>
<dbReference type="PANTHER" id="PTHR31973">
    <property type="entry name" value="POLYPROTEIN, PUTATIVE-RELATED"/>
    <property type="match status" value="1"/>
</dbReference>
<dbReference type="EMBL" id="JANJYJ010000003">
    <property type="protein sequence ID" value="KAK3222561.1"/>
    <property type="molecule type" value="Genomic_DNA"/>
</dbReference>
<keyword evidence="8" id="KW-1185">Reference proteome</keyword>
<gene>
    <name evidence="7" type="ORF">Dsin_009586</name>
</gene>
<evidence type="ECO:0000256" key="3">
    <source>
        <dbReference type="ARBA" id="ARBA00022833"/>
    </source>
</evidence>
<dbReference type="SMART" id="SM00343">
    <property type="entry name" value="ZnF_C2HC"/>
    <property type="match status" value="2"/>
</dbReference>
<evidence type="ECO:0000256" key="5">
    <source>
        <dbReference type="SAM" id="MobiDB-lite"/>
    </source>
</evidence>
<feature type="region of interest" description="Disordered" evidence="5">
    <location>
        <begin position="770"/>
        <end position="812"/>
    </location>
</feature>
<dbReference type="Pfam" id="PF10551">
    <property type="entry name" value="MULE"/>
    <property type="match status" value="1"/>
</dbReference>
<reference evidence="7" key="1">
    <citation type="journal article" date="2023" name="Plant J.">
        <title>Genome sequences and population genomics provide insights into the demographic history, inbreeding, and mutation load of two 'living fossil' tree species of Dipteronia.</title>
        <authorList>
            <person name="Feng Y."/>
            <person name="Comes H.P."/>
            <person name="Chen J."/>
            <person name="Zhu S."/>
            <person name="Lu R."/>
            <person name="Zhang X."/>
            <person name="Li P."/>
            <person name="Qiu J."/>
            <person name="Olsen K.M."/>
            <person name="Qiu Y."/>
        </authorList>
    </citation>
    <scope>NUCLEOTIDE SEQUENCE</scope>
    <source>
        <strain evidence="7">NBL</strain>
    </source>
</reference>
<dbReference type="SMART" id="SM00575">
    <property type="entry name" value="ZnF_PMZ"/>
    <property type="match status" value="1"/>
</dbReference>
<dbReference type="InterPro" id="IPR018289">
    <property type="entry name" value="MULE_transposase_dom"/>
</dbReference>
<feature type="domain" description="SWIM-type" evidence="6">
    <location>
        <begin position="692"/>
        <end position="724"/>
    </location>
</feature>
<dbReference type="PANTHER" id="PTHR31973:SF187">
    <property type="entry name" value="MUTATOR TRANSPOSASE MUDRA PROTEIN"/>
    <property type="match status" value="1"/>
</dbReference>
<keyword evidence="2 4" id="KW-0863">Zinc-finger</keyword>
<dbReference type="PROSITE" id="PS50966">
    <property type="entry name" value="ZF_SWIM"/>
    <property type="match status" value="1"/>
</dbReference>
<accession>A0AAE0EBW0</accession>
<protein>
    <recommendedName>
        <fullName evidence="6">SWIM-type domain-containing protein</fullName>
    </recommendedName>
</protein>
<dbReference type="Gene3D" id="4.10.60.10">
    <property type="entry name" value="Zinc finger, CCHC-type"/>
    <property type="match status" value="1"/>
</dbReference>
<feature type="compositionally biased region" description="Polar residues" evidence="5">
    <location>
        <begin position="789"/>
        <end position="805"/>
    </location>
</feature>
<evidence type="ECO:0000313" key="7">
    <source>
        <dbReference type="EMBL" id="KAK3222561.1"/>
    </source>
</evidence>
<dbReference type="InterPro" id="IPR001878">
    <property type="entry name" value="Znf_CCHC"/>
</dbReference>
<evidence type="ECO:0000259" key="6">
    <source>
        <dbReference type="PROSITE" id="PS50966"/>
    </source>
</evidence>
<proteinExistence type="predicted"/>
<dbReference type="GO" id="GO:0003676">
    <property type="term" value="F:nucleic acid binding"/>
    <property type="evidence" value="ECO:0007669"/>
    <property type="project" value="InterPro"/>
</dbReference>
<dbReference type="AlphaFoldDB" id="A0AAE0EBW0"/>
<dbReference type="Proteomes" id="UP001281410">
    <property type="component" value="Unassembled WGS sequence"/>
</dbReference>
<dbReference type="InterPro" id="IPR006564">
    <property type="entry name" value="Znf_PMZ"/>
</dbReference>
<name>A0AAE0EBW0_9ROSI</name>
<organism evidence="7 8">
    <name type="scientific">Dipteronia sinensis</name>
    <dbReference type="NCBI Taxonomy" id="43782"/>
    <lineage>
        <taxon>Eukaryota</taxon>
        <taxon>Viridiplantae</taxon>
        <taxon>Streptophyta</taxon>
        <taxon>Embryophyta</taxon>
        <taxon>Tracheophyta</taxon>
        <taxon>Spermatophyta</taxon>
        <taxon>Magnoliopsida</taxon>
        <taxon>eudicotyledons</taxon>
        <taxon>Gunneridae</taxon>
        <taxon>Pentapetalae</taxon>
        <taxon>rosids</taxon>
        <taxon>malvids</taxon>
        <taxon>Sapindales</taxon>
        <taxon>Sapindaceae</taxon>
        <taxon>Hippocastanoideae</taxon>
        <taxon>Acereae</taxon>
        <taxon>Dipteronia</taxon>
    </lineage>
</organism>
<evidence type="ECO:0000256" key="4">
    <source>
        <dbReference type="PROSITE-ProRule" id="PRU00325"/>
    </source>
</evidence>
<sequence>MNRVRIVISYNGRWEQLPDGSQRFVGSDNQGMYVSKNMSYEELVSIVHTIVKYDVNKYNVDLQSISIVPGATCRTFVRNDDDVQFMLGEDRVIPQVCVSLIERATGDVIRNDIPAPKNTQPFGSASGSNQVFTQRSATKVGENICVVQPVVVDHADVGEPQFDDVFGCRFEMNDGRNNEMYNEENTEPNLGPNQEVDNEANIDLVDHVENTDEDHVENTDEDHVQIQRRGRRVEGVSCTGADMPGTSEVRHNVSADDSDNTTTWVILGADSYSFGIGRSTTLVAEEPTSMIYKGQFFPTKKDLKRLVGLFTMLRNFEWKVKRSNKTTLHLVCLIDNCTWKLRAVRRDEGTYFQVRSFVNEHSCPLEEIHRRHRQSSAVIIGEVVAPRLQQQDGRLMRPKDIIADMKTMYGIQIMYSKAYQALHYALSLTYGTHEETVQLLPSFGYVLEQQNPGTITDLQCADDGKFLYFFMSLGALVRGFRRCMCPVIAVDGTHLKGRFGGTMFVATAQDGNEHVYPIAFGYGDSGNNLSWEWFLDCLKGALGHIDDLVFISDRHASIEAGISKVFPYATHTICCWHFAENVKKRFHRKDFASLMDKTARAYTEFKYNRYMECINLCLKFARQLLMLTLAEFIRNMLQRWFHDRHRAAQSMRRQLTDASHLVMLQQVEKCGYMTVNPVDWNIFSVKRSGKQWTVDLARKTCTCNKFQMDHFPCSHALAAARERNLDFTSLCSDHYKRQTLIDAYSVPIMPVGHPSSWVVSSEIAERVVLNPKTKRQSSRPMEGRHTSSSERTTTQSCRRCGQSSHNSRRCSNPLLINEGRSRIVPEEYRCKCSVCHQVGHNKQTCPHKESAEE</sequence>
<keyword evidence="1" id="KW-0479">Metal-binding</keyword>